<evidence type="ECO:0000256" key="10">
    <source>
        <dbReference type="ARBA" id="ARBA00023065"/>
    </source>
</evidence>
<comment type="similarity">
    <text evidence="2">Belongs to the bacterial solute-binding protein 9 family.</text>
</comment>
<evidence type="ECO:0000256" key="9">
    <source>
        <dbReference type="ARBA" id="ARBA00022906"/>
    </source>
</evidence>
<dbReference type="Gene3D" id="3.40.50.1980">
    <property type="entry name" value="Nitrogenase molybdenum iron protein domain"/>
    <property type="match status" value="2"/>
</dbReference>
<dbReference type="PANTHER" id="PTHR42953:SF3">
    <property type="entry name" value="HIGH-AFFINITY ZINC UPTAKE SYSTEM PROTEIN ZNUA"/>
    <property type="match status" value="1"/>
</dbReference>
<dbReference type="EMBL" id="SLWY01000001">
    <property type="protein sequence ID" value="TCO83758.1"/>
    <property type="molecule type" value="Genomic_DNA"/>
</dbReference>
<feature type="signal peptide" evidence="13">
    <location>
        <begin position="1"/>
        <end position="22"/>
    </location>
</feature>
<dbReference type="InterPro" id="IPR050492">
    <property type="entry name" value="Bact_metal-bind_prot9"/>
</dbReference>
<feature type="chain" id="PRO_5020207674" description="High-affinity zinc uptake system protein ZnuA" evidence="13">
    <location>
        <begin position="23"/>
        <end position="314"/>
    </location>
</feature>
<name>A0A4R2LAA0_9GAMM</name>
<dbReference type="PANTHER" id="PTHR42953">
    <property type="entry name" value="HIGH-AFFINITY ZINC UPTAKE SYSTEM PROTEIN ZNUA-RELATED"/>
    <property type="match status" value="1"/>
</dbReference>
<keyword evidence="9" id="KW-0864">Zinc transport</keyword>
<accession>A0A4R2LAA0</accession>
<keyword evidence="10" id="KW-0406">Ion transport</keyword>
<protein>
    <recommendedName>
        <fullName evidence="3">High-affinity zinc uptake system protein ZnuA</fullName>
    </recommendedName>
</protein>
<proteinExistence type="inferred from homology"/>
<comment type="subcellular location">
    <subcellularLocation>
        <location evidence="1">Periplasm</location>
    </subcellularLocation>
</comment>
<evidence type="ECO:0000256" key="6">
    <source>
        <dbReference type="ARBA" id="ARBA00022729"/>
    </source>
</evidence>
<keyword evidence="11" id="KW-1015">Disulfide bond</keyword>
<keyword evidence="15" id="KW-1185">Reference proteome</keyword>
<evidence type="ECO:0000256" key="12">
    <source>
        <dbReference type="ARBA" id="ARBA00045516"/>
    </source>
</evidence>
<evidence type="ECO:0000256" key="2">
    <source>
        <dbReference type="ARBA" id="ARBA00011028"/>
    </source>
</evidence>
<comment type="function">
    <text evidence="12">Part of the ATP-binding cassette (ABC) transport system ZnuABC involved in zinc import. Binds zinc with high affinity and specificity and delivers it to the membrane permease for translocation into the cytoplasm.</text>
</comment>
<evidence type="ECO:0000256" key="13">
    <source>
        <dbReference type="SAM" id="SignalP"/>
    </source>
</evidence>
<evidence type="ECO:0000256" key="4">
    <source>
        <dbReference type="ARBA" id="ARBA00022448"/>
    </source>
</evidence>
<keyword evidence="6 13" id="KW-0732">Signal</keyword>
<comment type="caution">
    <text evidence="14">The sequence shown here is derived from an EMBL/GenBank/DDBJ whole genome shotgun (WGS) entry which is preliminary data.</text>
</comment>
<gene>
    <name evidence="14" type="ORF">EV699_101142</name>
</gene>
<organism evidence="14 15">
    <name type="scientific">Plasticicumulans lactativorans</name>
    <dbReference type="NCBI Taxonomy" id="1133106"/>
    <lineage>
        <taxon>Bacteria</taxon>
        <taxon>Pseudomonadati</taxon>
        <taxon>Pseudomonadota</taxon>
        <taxon>Gammaproteobacteria</taxon>
        <taxon>Candidatus Competibacteraceae</taxon>
        <taxon>Plasticicumulans</taxon>
    </lineage>
</organism>
<evidence type="ECO:0000256" key="1">
    <source>
        <dbReference type="ARBA" id="ARBA00004418"/>
    </source>
</evidence>
<dbReference type="RefSeq" id="WP_132538026.1">
    <property type="nucleotide sequence ID" value="NZ_SLWY01000001.1"/>
</dbReference>
<dbReference type="InterPro" id="IPR035520">
    <property type="entry name" value="ZnuA"/>
</dbReference>
<dbReference type="Pfam" id="PF01297">
    <property type="entry name" value="ZnuA"/>
    <property type="match status" value="1"/>
</dbReference>
<sequence length="314" mass="33291">MPRSVKPWLAALLLALPLAAAAAPRVLATIKPVQSLAAGVMAGVGEPKVLVSGRASEHDFSLRPSDMRAITEADLVLWIGPSLEGFMIRPLAAHPQVRAVALLDAPGIDTLAPRAGGAWEVHEHGAHDDHDHDDHDGAGHGAQVEPHIWLDPRNAQAITRAIAAALSERDPANGATYARNAEAQVARLAALEDELAARLAPLRGRPFVVFHDAYAYFERRFDLTAVGSITVSPERKPSAQRIQAIRQKIRDSGARCVFSEPQFDAALVATLVEDTGVHRGELDPTGTDAAGGADAYFTLLRRLAAALAGCLGDA</sequence>
<evidence type="ECO:0000256" key="8">
    <source>
        <dbReference type="ARBA" id="ARBA00022833"/>
    </source>
</evidence>
<dbReference type="GO" id="GO:0006829">
    <property type="term" value="P:zinc ion transport"/>
    <property type="evidence" value="ECO:0007669"/>
    <property type="project" value="UniProtKB-KW"/>
</dbReference>
<evidence type="ECO:0000313" key="14">
    <source>
        <dbReference type="EMBL" id="TCO83758.1"/>
    </source>
</evidence>
<evidence type="ECO:0000256" key="7">
    <source>
        <dbReference type="ARBA" id="ARBA00022764"/>
    </source>
</evidence>
<keyword evidence="7" id="KW-0574">Periplasm</keyword>
<evidence type="ECO:0000313" key="15">
    <source>
        <dbReference type="Proteomes" id="UP000295765"/>
    </source>
</evidence>
<dbReference type="InterPro" id="IPR006127">
    <property type="entry name" value="ZnuA-like"/>
</dbReference>
<reference evidence="14 15" key="1">
    <citation type="submission" date="2019-03" db="EMBL/GenBank/DDBJ databases">
        <title>Genomic Encyclopedia of Type Strains, Phase IV (KMG-IV): sequencing the most valuable type-strain genomes for metagenomic binning, comparative biology and taxonomic classification.</title>
        <authorList>
            <person name="Goeker M."/>
        </authorList>
    </citation>
    <scope>NUCLEOTIDE SEQUENCE [LARGE SCALE GENOMIC DNA]</scope>
    <source>
        <strain evidence="14 15">DSM 25287</strain>
    </source>
</reference>
<evidence type="ECO:0000256" key="11">
    <source>
        <dbReference type="ARBA" id="ARBA00023157"/>
    </source>
</evidence>
<evidence type="ECO:0000256" key="5">
    <source>
        <dbReference type="ARBA" id="ARBA00022723"/>
    </source>
</evidence>
<dbReference type="GO" id="GO:0042597">
    <property type="term" value="C:periplasmic space"/>
    <property type="evidence" value="ECO:0007669"/>
    <property type="project" value="UniProtKB-SubCell"/>
</dbReference>
<dbReference type="AlphaFoldDB" id="A0A4R2LAA0"/>
<keyword evidence="8" id="KW-0862">Zinc</keyword>
<dbReference type="GO" id="GO:0046872">
    <property type="term" value="F:metal ion binding"/>
    <property type="evidence" value="ECO:0007669"/>
    <property type="project" value="UniProtKB-KW"/>
</dbReference>
<dbReference type="SUPFAM" id="SSF53807">
    <property type="entry name" value="Helical backbone' metal receptor"/>
    <property type="match status" value="1"/>
</dbReference>
<keyword evidence="4" id="KW-0813">Transport</keyword>
<dbReference type="Proteomes" id="UP000295765">
    <property type="component" value="Unassembled WGS sequence"/>
</dbReference>
<dbReference type="OrthoDB" id="9793396at2"/>
<dbReference type="CDD" id="cd01019">
    <property type="entry name" value="ZnuA"/>
    <property type="match status" value="1"/>
</dbReference>
<evidence type="ECO:0000256" key="3">
    <source>
        <dbReference type="ARBA" id="ARBA00015915"/>
    </source>
</evidence>
<keyword evidence="5" id="KW-0479">Metal-binding</keyword>